<feature type="non-terminal residue" evidence="1">
    <location>
        <position position="1"/>
    </location>
</feature>
<organism evidence="1">
    <name type="scientific">Homalodisca liturata</name>
    <dbReference type="NCBI Taxonomy" id="320908"/>
    <lineage>
        <taxon>Eukaryota</taxon>
        <taxon>Metazoa</taxon>
        <taxon>Ecdysozoa</taxon>
        <taxon>Arthropoda</taxon>
        <taxon>Hexapoda</taxon>
        <taxon>Insecta</taxon>
        <taxon>Pterygota</taxon>
        <taxon>Neoptera</taxon>
        <taxon>Paraneoptera</taxon>
        <taxon>Hemiptera</taxon>
        <taxon>Auchenorrhyncha</taxon>
        <taxon>Membracoidea</taxon>
        <taxon>Cicadellidae</taxon>
        <taxon>Cicadellinae</taxon>
        <taxon>Proconiini</taxon>
        <taxon>Homalodisca</taxon>
    </lineage>
</organism>
<proteinExistence type="predicted"/>
<protein>
    <submittedName>
        <fullName evidence="1">Uncharacterized protein</fullName>
    </submittedName>
</protein>
<dbReference type="Gene3D" id="3.30.450.60">
    <property type="match status" value="1"/>
</dbReference>
<dbReference type="InterPro" id="IPR011012">
    <property type="entry name" value="Longin-like_dom_sf"/>
</dbReference>
<sequence>FDSARDVMYALDYDKTDSEHLLGSVTSETDEISIYRDQMLLMHRNNDLYLALLAAPGSNEVFVKDAFDGFAASLDRIIKHWTHERVAEKYDQIVLAFNEFVFHGIILTDQSK</sequence>
<reference evidence="1" key="1">
    <citation type="submission" date="2015-11" db="EMBL/GenBank/DDBJ databases">
        <title>De novo transcriptome assembly of four potential Pierce s Disease insect vectors from Arizona vineyards.</title>
        <authorList>
            <person name="Tassone E.E."/>
        </authorList>
    </citation>
    <scope>NUCLEOTIDE SEQUENCE</scope>
</reference>
<evidence type="ECO:0000313" key="1">
    <source>
        <dbReference type="EMBL" id="JAS78953.1"/>
    </source>
</evidence>
<name>A0A1B6HWB6_9HEMI</name>
<feature type="non-terminal residue" evidence="1">
    <location>
        <position position="112"/>
    </location>
</feature>
<gene>
    <name evidence="1" type="ORF">g.58562</name>
</gene>
<dbReference type="AlphaFoldDB" id="A0A1B6HWB6"/>
<accession>A0A1B6HWB6</accession>
<dbReference type="SUPFAM" id="SSF64356">
    <property type="entry name" value="SNARE-like"/>
    <property type="match status" value="1"/>
</dbReference>
<dbReference type="EMBL" id="GECU01028753">
    <property type="protein sequence ID" value="JAS78953.1"/>
    <property type="molecule type" value="Transcribed_RNA"/>
</dbReference>